<evidence type="ECO:0000259" key="4">
    <source>
        <dbReference type="PROSITE" id="PS51677"/>
    </source>
</evidence>
<dbReference type="InterPro" id="IPR051398">
    <property type="entry name" value="Polysacch_Deacetylase"/>
</dbReference>
<keyword evidence="3" id="KW-0812">Transmembrane</keyword>
<name>A0A848D0N9_ANEAE</name>
<evidence type="ECO:0000313" key="6">
    <source>
        <dbReference type="Proteomes" id="UP000561326"/>
    </source>
</evidence>
<comment type="caution">
    <text evidence="5">The sequence shown here is derived from an EMBL/GenBank/DDBJ whole genome shotgun (WGS) entry which is preliminary data.</text>
</comment>
<keyword evidence="3" id="KW-1133">Transmembrane helix</keyword>
<dbReference type="AlphaFoldDB" id="A0A848D0N9"/>
<dbReference type="SUPFAM" id="SSF88713">
    <property type="entry name" value="Glycoside hydrolase/deacetylase"/>
    <property type="match status" value="1"/>
</dbReference>
<dbReference type="GO" id="GO:0005975">
    <property type="term" value="P:carbohydrate metabolic process"/>
    <property type="evidence" value="ECO:0007669"/>
    <property type="project" value="InterPro"/>
</dbReference>
<dbReference type="RefSeq" id="WP_168975573.1">
    <property type="nucleotide sequence ID" value="NZ_JABAGO010000027.1"/>
</dbReference>
<feature type="transmembrane region" description="Helical" evidence="3">
    <location>
        <begin position="43"/>
        <end position="60"/>
    </location>
</feature>
<accession>A0A848D0N9</accession>
<dbReference type="PROSITE" id="PS51677">
    <property type="entry name" value="NODB"/>
    <property type="match status" value="1"/>
</dbReference>
<dbReference type="Gene3D" id="3.20.20.370">
    <property type="entry name" value="Glycoside hydrolase/deacetylase"/>
    <property type="match status" value="1"/>
</dbReference>
<evidence type="ECO:0000256" key="3">
    <source>
        <dbReference type="SAM" id="Phobius"/>
    </source>
</evidence>
<dbReference type="Pfam" id="PF01522">
    <property type="entry name" value="Polysacc_deac_1"/>
    <property type="match status" value="1"/>
</dbReference>
<dbReference type="GO" id="GO:0016810">
    <property type="term" value="F:hydrolase activity, acting on carbon-nitrogen (but not peptide) bonds"/>
    <property type="evidence" value="ECO:0007669"/>
    <property type="project" value="InterPro"/>
</dbReference>
<reference evidence="5 6" key="1">
    <citation type="submission" date="2020-04" db="EMBL/GenBank/DDBJ databases">
        <authorList>
            <person name="Hitch T.C.A."/>
            <person name="Wylensek D."/>
            <person name="Clavel T."/>
        </authorList>
    </citation>
    <scope>NUCLEOTIDE SEQUENCE [LARGE SCALE GENOMIC DNA]</scope>
    <source>
        <strain evidence="5 6">WB01_D5_05</strain>
    </source>
</reference>
<keyword evidence="2" id="KW-0732">Signal</keyword>
<organism evidence="5 6">
    <name type="scientific">Aneurinibacillus aneurinilyticus</name>
    <name type="common">Bacillus aneurinolyticus</name>
    <dbReference type="NCBI Taxonomy" id="1391"/>
    <lineage>
        <taxon>Bacteria</taxon>
        <taxon>Bacillati</taxon>
        <taxon>Bacillota</taxon>
        <taxon>Bacilli</taxon>
        <taxon>Bacillales</taxon>
        <taxon>Paenibacillaceae</taxon>
        <taxon>Aneurinibacillus group</taxon>
        <taxon>Aneurinibacillus</taxon>
    </lineage>
</organism>
<dbReference type="Proteomes" id="UP000561326">
    <property type="component" value="Unassembled WGS sequence"/>
</dbReference>
<dbReference type="InterPro" id="IPR002509">
    <property type="entry name" value="NODB_dom"/>
</dbReference>
<evidence type="ECO:0000256" key="2">
    <source>
        <dbReference type="ARBA" id="ARBA00022729"/>
    </source>
</evidence>
<evidence type="ECO:0000313" key="5">
    <source>
        <dbReference type="EMBL" id="NME99386.1"/>
    </source>
</evidence>
<protein>
    <submittedName>
        <fullName evidence="5">Polysaccharide deacetylase family protein</fullName>
    </submittedName>
</protein>
<feature type="domain" description="NodB homology" evidence="4">
    <location>
        <begin position="126"/>
        <end position="318"/>
    </location>
</feature>
<proteinExistence type="predicted"/>
<dbReference type="PANTHER" id="PTHR34216">
    <property type="match status" value="1"/>
</dbReference>
<comment type="subcellular location">
    <subcellularLocation>
        <location evidence="1">Secreted</location>
    </subcellularLocation>
</comment>
<gene>
    <name evidence="5" type="ORF">HF838_14060</name>
</gene>
<dbReference type="PANTHER" id="PTHR34216:SF3">
    <property type="entry name" value="POLY-BETA-1,6-N-ACETYL-D-GLUCOSAMINE N-DEACETYLASE"/>
    <property type="match status" value="1"/>
</dbReference>
<dbReference type="GO" id="GO:0005576">
    <property type="term" value="C:extracellular region"/>
    <property type="evidence" value="ECO:0007669"/>
    <property type="project" value="UniProtKB-SubCell"/>
</dbReference>
<dbReference type="CDD" id="cd10918">
    <property type="entry name" value="CE4_NodB_like_5s_6s"/>
    <property type="match status" value="1"/>
</dbReference>
<sequence length="318" mass="37392">MMKTIYKELERELPIGEHKNERIVIRSRWVGSYMREKKRWTNLLFALIAIFICTLLYPQLTPHTHYENKVLVLTYHHIDEKIKSDATITPKLFEQHMKKLKKYNYNVISMDEFIAFMKDNKSVPPNAVLLTFDDGYKSFYSKAYPTLLRYGYTATNFVIVSATDMPNPKALPHLTWKDMREMKRNGMSFYSHTYDQHTLCNANEQLGTKPALITPIYKEKEKRTETEGEYQHRIKEDIQFANERLEQELNNHESLLCFPFGAYNDAVLKIGKENNIRLFFTTQEGINKARQEKVLRINAGAPNVSAEELIKKLESYDE</sequence>
<dbReference type="EMBL" id="JABAGO010000027">
    <property type="protein sequence ID" value="NME99386.1"/>
    <property type="molecule type" value="Genomic_DNA"/>
</dbReference>
<keyword evidence="3" id="KW-0472">Membrane</keyword>
<evidence type="ECO:0000256" key="1">
    <source>
        <dbReference type="ARBA" id="ARBA00004613"/>
    </source>
</evidence>
<dbReference type="InterPro" id="IPR011330">
    <property type="entry name" value="Glyco_hydro/deAcase_b/a-brl"/>
</dbReference>